<feature type="compositionally biased region" description="Acidic residues" evidence="5">
    <location>
        <begin position="82"/>
        <end position="91"/>
    </location>
</feature>
<keyword evidence="3" id="KW-0539">Nucleus</keyword>
<evidence type="ECO:0000256" key="4">
    <source>
        <dbReference type="ARBA" id="ARBA00023254"/>
    </source>
</evidence>
<evidence type="ECO:0000256" key="3">
    <source>
        <dbReference type="ARBA" id="ARBA00023242"/>
    </source>
</evidence>
<dbReference type="PANTHER" id="PTHR15938">
    <property type="entry name" value="TBP-1 INTERACTING PROTEIN"/>
    <property type="match status" value="1"/>
</dbReference>
<feature type="compositionally biased region" description="Low complexity" evidence="5">
    <location>
        <begin position="267"/>
        <end position="276"/>
    </location>
</feature>
<dbReference type="GO" id="GO:0000709">
    <property type="term" value="P:meiotic joint molecule formation"/>
    <property type="evidence" value="ECO:0007669"/>
    <property type="project" value="TreeGrafter"/>
</dbReference>
<feature type="compositionally biased region" description="Low complexity" evidence="5">
    <location>
        <begin position="460"/>
        <end position="470"/>
    </location>
</feature>
<dbReference type="AlphaFoldDB" id="A0A7S4EL54"/>
<organism evidence="6">
    <name type="scientific">Pseudo-nitzschia australis</name>
    <dbReference type="NCBI Taxonomy" id="44445"/>
    <lineage>
        <taxon>Eukaryota</taxon>
        <taxon>Sar</taxon>
        <taxon>Stramenopiles</taxon>
        <taxon>Ochrophyta</taxon>
        <taxon>Bacillariophyta</taxon>
        <taxon>Bacillariophyceae</taxon>
        <taxon>Bacillariophycidae</taxon>
        <taxon>Bacillariales</taxon>
        <taxon>Bacillariaceae</taxon>
        <taxon>Pseudo-nitzschia</taxon>
    </lineage>
</organism>
<protein>
    <recommendedName>
        <fullName evidence="7">Homologous-pairing protein 2 winged helix domain-containing protein</fullName>
    </recommendedName>
</protein>
<dbReference type="PANTHER" id="PTHR15938:SF0">
    <property type="entry name" value="HOMOLOGOUS-PAIRING PROTEIN 2 HOMOLOG"/>
    <property type="match status" value="1"/>
</dbReference>
<dbReference type="GO" id="GO:0120231">
    <property type="term" value="C:DNA recombinase auxiliary factor complex"/>
    <property type="evidence" value="ECO:0007669"/>
    <property type="project" value="TreeGrafter"/>
</dbReference>
<name>A0A7S4EL54_9STRA</name>
<reference evidence="6" key="1">
    <citation type="submission" date="2021-01" db="EMBL/GenBank/DDBJ databases">
        <authorList>
            <person name="Corre E."/>
            <person name="Pelletier E."/>
            <person name="Niang G."/>
            <person name="Scheremetjew M."/>
            <person name="Finn R."/>
            <person name="Kale V."/>
            <person name="Holt S."/>
            <person name="Cochrane G."/>
            <person name="Meng A."/>
            <person name="Brown T."/>
            <person name="Cohen L."/>
        </authorList>
    </citation>
    <scope>NUCLEOTIDE SEQUENCE</scope>
    <source>
        <strain evidence="6">10249 10 AB</strain>
    </source>
</reference>
<feature type="compositionally biased region" description="Low complexity" evidence="5">
    <location>
        <begin position="25"/>
        <end position="37"/>
    </location>
</feature>
<keyword evidence="4" id="KW-0469">Meiosis</keyword>
<feature type="compositionally biased region" description="Low complexity" evidence="5">
    <location>
        <begin position="134"/>
        <end position="146"/>
    </location>
</feature>
<dbReference type="GO" id="GO:0003690">
    <property type="term" value="F:double-stranded DNA binding"/>
    <property type="evidence" value="ECO:0007669"/>
    <property type="project" value="TreeGrafter"/>
</dbReference>
<evidence type="ECO:0008006" key="7">
    <source>
        <dbReference type="Google" id="ProtNLM"/>
    </source>
</evidence>
<feature type="compositionally biased region" description="Low complexity" evidence="5">
    <location>
        <begin position="199"/>
        <end position="214"/>
    </location>
</feature>
<feature type="compositionally biased region" description="Low complexity" evidence="5">
    <location>
        <begin position="92"/>
        <end position="126"/>
    </location>
</feature>
<evidence type="ECO:0000256" key="1">
    <source>
        <dbReference type="ARBA" id="ARBA00004123"/>
    </source>
</evidence>
<gene>
    <name evidence="6" type="ORF">PAUS00366_LOCUS12818</name>
</gene>
<dbReference type="EMBL" id="HBIX01017794">
    <property type="protein sequence ID" value="CAE0720064.1"/>
    <property type="molecule type" value="Transcribed_RNA"/>
</dbReference>
<feature type="compositionally biased region" description="Low complexity" evidence="5">
    <location>
        <begin position="227"/>
        <end position="257"/>
    </location>
</feature>
<sequence length="561" mass="60585">MATSTTVAATTSSTTIRRIDSNSRQEQQTARQQQYQQPPIKKRKVSLSPTDSLARQHNQNRSRRVVRSGSCREDGLEVIELLADDDDDDDNASSSVSASAAAGAATTTGTRTRARSASKATRLSSAVSPKTDADAATHAAAAAAPAAKKRSSSRAATTASTKKAKKGKTTAIESSASVSSSASASASSSTATTKKRSSSKVATDAAAADAAASTKKNKKRKTTNIESSASVSSSSASASASAKTAAAAVATSSTTKATKVKTKATKVKVAQQEQEQPQPPPSKKTTTPKPKKKQKRTTFEDELLQTMFMACRPYSVKELIQVMTMGGGKKKKKKIAPVSEASVNFCLLSHIDKNWVIKKVFESKNKSRTKELYWANQDCKDPKLWARDCMQLPEPHTVREARLELATLQQRQKAIHREQEAVERTPSNAQLLVACQTAERELTELQAKLDATKGRIATAKEAGAAGTTSGKPGSRFGSNSNRAFAKKKQQQLLLQSTTPLQLKKRINAMRDEWRIRKRKCMDFVDQLADGMEKKVKDVVHKVLELETDEAENVVIPPKHVI</sequence>
<dbReference type="GO" id="GO:0007129">
    <property type="term" value="P:homologous chromosome pairing at meiosis"/>
    <property type="evidence" value="ECO:0007669"/>
    <property type="project" value="TreeGrafter"/>
</dbReference>
<proteinExistence type="predicted"/>
<comment type="subcellular location">
    <subcellularLocation>
        <location evidence="1">Nucleus</location>
    </subcellularLocation>
</comment>
<feature type="compositionally biased region" description="Low complexity" evidence="5">
    <location>
        <begin position="1"/>
        <end position="15"/>
    </location>
</feature>
<evidence type="ECO:0000256" key="5">
    <source>
        <dbReference type="SAM" id="MobiDB-lite"/>
    </source>
</evidence>
<accession>A0A7S4EL54</accession>
<dbReference type="GO" id="GO:0000794">
    <property type="term" value="C:condensed nuclear chromosome"/>
    <property type="evidence" value="ECO:0007669"/>
    <property type="project" value="TreeGrafter"/>
</dbReference>
<feature type="region of interest" description="Disordered" evidence="5">
    <location>
        <begin position="1"/>
        <end position="297"/>
    </location>
</feature>
<evidence type="ECO:0000313" key="6">
    <source>
        <dbReference type="EMBL" id="CAE0720064.1"/>
    </source>
</evidence>
<feature type="compositionally biased region" description="Low complexity" evidence="5">
    <location>
        <begin position="169"/>
        <end position="192"/>
    </location>
</feature>
<dbReference type="GO" id="GO:0010774">
    <property type="term" value="P:meiotic strand invasion involved in reciprocal meiotic recombination"/>
    <property type="evidence" value="ECO:0007669"/>
    <property type="project" value="TreeGrafter"/>
</dbReference>
<evidence type="ECO:0000256" key="2">
    <source>
        <dbReference type="ARBA" id="ARBA00023172"/>
    </source>
</evidence>
<feature type="region of interest" description="Disordered" evidence="5">
    <location>
        <begin position="460"/>
        <end position="480"/>
    </location>
</feature>
<keyword evidence="2" id="KW-0233">DNA recombination</keyword>
<dbReference type="GO" id="GO:0120230">
    <property type="term" value="F:recombinase activator activity"/>
    <property type="evidence" value="ECO:0007669"/>
    <property type="project" value="TreeGrafter"/>
</dbReference>